<proteinExistence type="predicted"/>
<reference evidence="4" key="1">
    <citation type="journal article" date="2019" name="Int. J. Syst. Evol. Microbiol.">
        <title>The Global Catalogue of Microorganisms (GCM) 10K type strain sequencing project: providing services to taxonomists for standard genome sequencing and annotation.</title>
        <authorList>
            <consortium name="The Broad Institute Genomics Platform"/>
            <consortium name="The Broad Institute Genome Sequencing Center for Infectious Disease"/>
            <person name="Wu L."/>
            <person name="Ma J."/>
        </authorList>
    </citation>
    <scope>NUCLEOTIDE SEQUENCE [LARGE SCALE GENOMIC DNA]</scope>
    <source>
        <strain evidence="4">JCM 11650</strain>
    </source>
</reference>
<dbReference type="Proteomes" id="UP001597280">
    <property type="component" value="Unassembled WGS sequence"/>
</dbReference>
<evidence type="ECO:0000256" key="1">
    <source>
        <dbReference type="SAM" id="MobiDB-lite"/>
    </source>
</evidence>
<dbReference type="EMBL" id="JBHUFL010000001">
    <property type="protein sequence ID" value="MFD1833899.1"/>
    <property type="molecule type" value="Genomic_DNA"/>
</dbReference>
<protein>
    <submittedName>
        <fullName evidence="3">Uncharacterized protein</fullName>
    </submittedName>
</protein>
<comment type="caution">
    <text evidence="3">The sequence shown here is derived from an EMBL/GenBank/DDBJ whole genome shotgun (WGS) entry which is preliminary data.</text>
</comment>
<keyword evidence="2" id="KW-0812">Transmembrane</keyword>
<evidence type="ECO:0000313" key="4">
    <source>
        <dbReference type="Proteomes" id="UP001597280"/>
    </source>
</evidence>
<organism evidence="3 4">
    <name type="scientific">Brachybacterium rhamnosum</name>
    <dbReference type="NCBI Taxonomy" id="173361"/>
    <lineage>
        <taxon>Bacteria</taxon>
        <taxon>Bacillati</taxon>
        <taxon>Actinomycetota</taxon>
        <taxon>Actinomycetes</taxon>
        <taxon>Micrococcales</taxon>
        <taxon>Dermabacteraceae</taxon>
        <taxon>Brachybacterium</taxon>
    </lineage>
</organism>
<feature type="transmembrane region" description="Helical" evidence="2">
    <location>
        <begin position="39"/>
        <end position="59"/>
    </location>
</feature>
<keyword evidence="2" id="KW-0472">Membrane</keyword>
<keyword evidence="2" id="KW-1133">Transmembrane helix</keyword>
<evidence type="ECO:0000313" key="3">
    <source>
        <dbReference type="EMBL" id="MFD1833899.1"/>
    </source>
</evidence>
<feature type="region of interest" description="Disordered" evidence="1">
    <location>
        <begin position="63"/>
        <end position="87"/>
    </location>
</feature>
<accession>A0ABW4PUE2</accession>
<keyword evidence="4" id="KW-1185">Reference proteome</keyword>
<evidence type="ECO:0000256" key="2">
    <source>
        <dbReference type="SAM" id="Phobius"/>
    </source>
</evidence>
<sequence length="87" mass="9941">MSRSSRSLTQRIREHLGFSVVAILVLFILLRLLGVRSTVSGFFFSVLITLALNVGLSYWSEHRARTARRNPPAQGGGDIRWREDDRR</sequence>
<name>A0ABW4PUE2_9MICO</name>
<gene>
    <name evidence="3" type="ORF">ACFSDA_02320</name>
</gene>
<dbReference type="RefSeq" id="WP_137771403.1">
    <property type="nucleotide sequence ID" value="NZ_BAAAIS010000005.1"/>
</dbReference>
<feature type="transmembrane region" description="Helical" evidence="2">
    <location>
        <begin position="12"/>
        <end position="33"/>
    </location>
</feature>